<evidence type="ECO:0000256" key="1">
    <source>
        <dbReference type="ARBA" id="ARBA00001936"/>
    </source>
</evidence>
<keyword evidence="5" id="KW-0158">Chromosome</keyword>
<dbReference type="GO" id="GO:0030145">
    <property type="term" value="F:manganese ion binding"/>
    <property type="evidence" value="ECO:0007669"/>
    <property type="project" value="InterPro"/>
</dbReference>
<keyword evidence="6 16" id="KW-0540">Nuclease</keyword>
<dbReference type="PANTHER" id="PTHR10139">
    <property type="entry name" value="DOUBLE-STRAND BREAK REPAIR PROTEIN MRE11"/>
    <property type="match status" value="1"/>
</dbReference>
<dbReference type="InterPro" id="IPR004843">
    <property type="entry name" value="Calcineurin-like_PHP"/>
</dbReference>
<dbReference type="GO" id="GO:0000724">
    <property type="term" value="P:double-strand break repair via homologous recombination"/>
    <property type="evidence" value="ECO:0007669"/>
    <property type="project" value="TreeGrafter"/>
</dbReference>
<dbReference type="GO" id="GO:0000723">
    <property type="term" value="P:telomere maintenance"/>
    <property type="evidence" value="ECO:0007669"/>
    <property type="project" value="TreeGrafter"/>
</dbReference>
<dbReference type="GO" id="GO:0000014">
    <property type="term" value="F:single-stranded DNA endodeoxyribonuclease activity"/>
    <property type="evidence" value="ECO:0007669"/>
    <property type="project" value="TreeGrafter"/>
</dbReference>
<protein>
    <recommendedName>
        <fullName evidence="16">Double-strand break repair protein</fullName>
    </recommendedName>
</protein>
<evidence type="ECO:0000256" key="15">
    <source>
        <dbReference type="ARBA" id="ARBA00023254"/>
    </source>
</evidence>
<gene>
    <name evidence="19" type="ORF">G9C98_000501</name>
</gene>
<evidence type="ECO:0000256" key="12">
    <source>
        <dbReference type="ARBA" id="ARBA00023204"/>
    </source>
</evidence>
<keyword evidence="15 16" id="KW-0469">Meiosis</keyword>
<evidence type="ECO:0000256" key="13">
    <source>
        <dbReference type="ARBA" id="ARBA00023211"/>
    </source>
</evidence>
<dbReference type="AlphaFoldDB" id="A0A8J5R3Q9"/>
<feature type="domain" description="Mre11 DNA-binding" evidence="18">
    <location>
        <begin position="300"/>
        <end position="472"/>
    </location>
</feature>
<keyword evidence="14 16" id="KW-0539">Nucleus</keyword>
<evidence type="ECO:0000259" key="18">
    <source>
        <dbReference type="SMART" id="SM01347"/>
    </source>
</evidence>
<dbReference type="InterPro" id="IPR003701">
    <property type="entry name" value="Mre11"/>
</dbReference>
<dbReference type="CDD" id="cd00840">
    <property type="entry name" value="MPP_Mre11_N"/>
    <property type="match status" value="1"/>
</dbReference>
<keyword evidence="9 16" id="KW-0227">DNA damage</keyword>
<name>A0A8J5R3Q9_9HYME</name>
<proteinExistence type="inferred from homology"/>
<dbReference type="InterPro" id="IPR007281">
    <property type="entry name" value="Mre11_DNA-bd"/>
</dbReference>
<evidence type="ECO:0000256" key="8">
    <source>
        <dbReference type="ARBA" id="ARBA00022759"/>
    </source>
</evidence>
<dbReference type="PIRSF" id="PIRSF000882">
    <property type="entry name" value="DSB_repair_MRE11"/>
    <property type="match status" value="1"/>
</dbReference>
<evidence type="ECO:0000256" key="7">
    <source>
        <dbReference type="ARBA" id="ARBA00022723"/>
    </source>
</evidence>
<evidence type="ECO:0000256" key="6">
    <source>
        <dbReference type="ARBA" id="ARBA00022722"/>
    </source>
</evidence>
<dbReference type="EMBL" id="JAAOIC020000032">
    <property type="protein sequence ID" value="KAG8039772.1"/>
    <property type="molecule type" value="Genomic_DNA"/>
</dbReference>
<dbReference type="GO" id="GO:0031573">
    <property type="term" value="P:mitotic intra-S DNA damage checkpoint signaling"/>
    <property type="evidence" value="ECO:0007669"/>
    <property type="project" value="TreeGrafter"/>
</dbReference>
<sequence>MTEPTPEATSSGSSSVFKILLATDCHLGYEERNSKKTDRQDSFITFEEILQIAVAKRVDFILLGGDLFHDSTPSQNVVLRCINLLRKYCFGDRKIKFQFLSDPSEVLSNITQELNFENENLNIGLPIFTIHGNHDNPSFEYTSTLDILAASGVINYFGKVSDLTQITISPMILKKGDSYIAIYGLSYIGDQRLSRLLKNDMVKFLRPENIENCFNILVLHQNRATHTRHGSIPENKLPSFFDLVFWGHEHECRIVPELISLPDDEKYYITQPGSSVATSMAIGESKPKHVGILKIQDGRFLIDAIKLQTVRPLVFDTIDITEIINKGYCDDSTTGVLEYVDDYIANTMLPQVEQLITDDPNQPKIPFLRLKVIYKEDIHMFDSMLITRKYADRVANAKDLILFRRDKRGLKLESLEFDDNEAAADLAECFQHETDKDWSLAIQKEVENSLKKNNTELNILSLLGMNEALDRCIKANDNNSFFSIFNYQVKKTLDHFETRDIKLNRAEYEEELRIFRAERAKNSTDEINQVKGMLDNRAERERLNGSIANVPSDLMDVQDLDNVDDPMPVLTRGRGRGRGTRARAGARGAARGGRGRAAASPARSPLTISTQARNNQTSNNGNDRFFQPSQLMTSTQRSGVRKPTQFYNSDSD</sequence>
<dbReference type="OrthoDB" id="30417at2759"/>
<dbReference type="GO" id="GO:0006303">
    <property type="term" value="P:double-strand break repair via nonhomologous end joining"/>
    <property type="evidence" value="ECO:0007669"/>
    <property type="project" value="TreeGrafter"/>
</dbReference>
<dbReference type="Proteomes" id="UP000729913">
    <property type="component" value="Unassembled WGS sequence"/>
</dbReference>
<evidence type="ECO:0000256" key="3">
    <source>
        <dbReference type="ARBA" id="ARBA00004286"/>
    </source>
</evidence>
<evidence type="ECO:0000256" key="9">
    <source>
        <dbReference type="ARBA" id="ARBA00022763"/>
    </source>
</evidence>
<keyword evidence="8 16" id="KW-0255">Endonuclease</keyword>
<dbReference type="GO" id="GO:0030870">
    <property type="term" value="C:Mre11 complex"/>
    <property type="evidence" value="ECO:0007669"/>
    <property type="project" value="TreeGrafter"/>
</dbReference>
<evidence type="ECO:0000256" key="5">
    <source>
        <dbReference type="ARBA" id="ARBA00022454"/>
    </source>
</evidence>
<dbReference type="PANTHER" id="PTHR10139:SF1">
    <property type="entry name" value="DOUBLE-STRAND BREAK REPAIR PROTEIN MRE11"/>
    <property type="match status" value="1"/>
</dbReference>
<evidence type="ECO:0000256" key="17">
    <source>
        <dbReference type="SAM" id="MobiDB-lite"/>
    </source>
</evidence>
<accession>A0A8J5R3Q9</accession>
<evidence type="ECO:0000313" key="20">
    <source>
        <dbReference type="Proteomes" id="UP000729913"/>
    </source>
</evidence>
<dbReference type="SMART" id="SM01347">
    <property type="entry name" value="Mre11_DNA_bind"/>
    <property type="match status" value="1"/>
</dbReference>
<dbReference type="GO" id="GO:0097552">
    <property type="term" value="P:mitochondrial double-strand break repair via homologous recombination"/>
    <property type="evidence" value="ECO:0007669"/>
    <property type="project" value="TreeGrafter"/>
</dbReference>
<keyword evidence="10 16" id="KW-0378">Hydrolase</keyword>
<reference evidence="19" key="2">
    <citation type="submission" date="2021-04" db="EMBL/GenBank/DDBJ databases">
        <title>Genome-wide patterns of bracovirus chromosomal integration into multiple host tissues during parasitism.</title>
        <authorList>
            <person name="Chebbi M.A.C."/>
        </authorList>
    </citation>
    <scope>NUCLEOTIDE SEQUENCE</scope>
    <source>
        <tissue evidence="19">Whole body</tissue>
    </source>
</reference>
<feature type="compositionally biased region" description="Polar residues" evidence="17">
    <location>
        <begin position="606"/>
        <end position="638"/>
    </location>
</feature>
<comment type="similarity">
    <text evidence="4 16">Belongs to the MRE11/RAD32 family.</text>
</comment>
<keyword evidence="12 16" id="KW-0234">DNA repair</keyword>
<dbReference type="GO" id="GO:0042138">
    <property type="term" value="P:meiotic DNA double-strand break formation"/>
    <property type="evidence" value="ECO:0007669"/>
    <property type="project" value="TreeGrafter"/>
</dbReference>
<keyword evidence="11 16" id="KW-0269">Exonuclease</keyword>
<evidence type="ECO:0000256" key="16">
    <source>
        <dbReference type="PIRNR" id="PIRNR000882"/>
    </source>
</evidence>
<keyword evidence="20" id="KW-1185">Reference proteome</keyword>
<reference evidence="19" key="1">
    <citation type="submission" date="2020-03" db="EMBL/GenBank/DDBJ databases">
        <authorList>
            <person name="Chebbi M.A."/>
            <person name="Drezen J.M."/>
        </authorList>
    </citation>
    <scope>NUCLEOTIDE SEQUENCE</scope>
    <source>
        <tissue evidence="19">Whole body</tissue>
    </source>
</reference>
<evidence type="ECO:0000256" key="11">
    <source>
        <dbReference type="ARBA" id="ARBA00022839"/>
    </source>
</evidence>
<dbReference type="Pfam" id="PF04152">
    <property type="entry name" value="Mre11_DNA_bind"/>
    <property type="match status" value="1"/>
</dbReference>
<evidence type="ECO:0000256" key="4">
    <source>
        <dbReference type="ARBA" id="ARBA00009028"/>
    </source>
</evidence>
<feature type="region of interest" description="Disordered" evidence="17">
    <location>
        <begin position="566"/>
        <end position="652"/>
    </location>
</feature>
<comment type="caution">
    <text evidence="19">The sequence shown here is derived from an EMBL/GenBank/DDBJ whole genome shotgun (WGS) entry which is preliminary data.</text>
</comment>
<evidence type="ECO:0000256" key="14">
    <source>
        <dbReference type="ARBA" id="ARBA00023242"/>
    </source>
</evidence>
<comment type="function">
    <text evidence="16">Core component of the MRN complex, which plays a central role in double-strand break (DSB) repair, DNA recombination, maintenance of telomere integrity and meiosis. The MRN complex is involved in the repair of DNA double-strand breaks (DSBs) via homologous recombination (HR), an error-free mechanism which primarily occurs during S and G2 phases. The complex (1) mediates the end resection of damaged DNA, which generates proper single-stranded DNA, a key initial steps in HR, and is (2) required for the recruitment of other repair factors and efficient activation of ATM and ATR upon DNA damage. Within the MRN complex, MRE11 possesses both single-strand endonuclease activity and double-strand-specific 3'-5' exonuclease activity. MRE11 first endonucleolytically cleaves the 5' strand at DNA DSB ends to prevent non-homologous end joining (NHEJ) and licence HR. It then generates a single-stranded DNA gap via 3' to 5' exonucleolytic degradation, which is required for single-strand invasion and recombination.</text>
</comment>
<evidence type="ECO:0000256" key="10">
    <source>
        <dbReference type="ARBA" id="ARBA00022801"/>
    </source>
</evidence>
<dbReference type="InterPro" id="IPR041796">
    <property type="entry name" value="Mre11_N"/>
</dbReference>
<evidence type="ECO:0000313" key="19">
    <source>
        <dbReference type="EMBL" id="KAG8039772.1"/>
    </source>
</evidence>
<evidence type="ECO:0000256" key="2">
    <source>
        <dbReference type="ARBA" id="ARBA00004123"/>
    </source>
</evidence>
<dbReference type="GO" id="GO:0007095">
    <property type="term" value="P:mitotic G2 DNA damage checkpoint signaling"/>
    <property type="evidence" value="ECO:0007669"/>
    <property type="project" value="TreeGrafter"/>
</dbReference>
<organism evidence="19 20">
    <name type="scientific">Cotesia typhae</name>
    <dbReference type="NCBI Taxonomy" id="2053667"/>
    <lineage>
        <taxon>Eukaryota</taxon>
        <taxon>Metazoa</taxon>
        <taxon>Ecdysozoa</taxon>
        <taxon>Arthropoda</taxon>
        <taxon>Hexapoda</taxon>
        <taxon>Insecta</taxon>
        <taxon>Pterygota</taxon>
        <taxon>Neoptera</taxon>
        <taxon>Endopterygota</taxon>
        <taxon>Hymenoptera</taxon>
        <taxon>Apocrita</taxon>
        <taxon>Ichneumonoidea</taxon>
        <taxon>Braconidae</taxon>
        <taxon>Microgastrinae</taxon>
        <taxon>Cotesia</taxon>
    </lineage>
</organism>
<comment type="cofactor">
    <cofactor evidence="1 16">
        <name>Mn(2+)</name>
        <dbReference type="ChEBI" id="CHEBI:29035"/>
    </cofactor>
</comment>
<dbReference type="Pfam" id="PF00149">
    <property type="entry name" value="Metallophos"/>
    <property type="match status" value="1"/>
</dbReference>
<keyword evidence="7" id="KW-0479">Metal-binding</keyword>
<keyword evidence="13 16" id="KW-0464">Manganese</keyword>
<dbReference type="GO" id="GO:0035861">
    <property type="term" value="C:site of double-strand break"/>
    <property type="evidence" value="ECO:0007669"/>
    <property type="project" value="TreeGrafter"/>
</dbReference>
<feature type="compositionally biased region" description="Low complexity" evidence="17">
    <location>
        <begin position="596"/>
        <end position="605"/>
    </location>
</feature>
<comment type="subcellular location">
    <subcellularLocation>
        <location evidence="3">Chromosome</location>
    </subcellularLocation>
    <subcellularLocation>
        <location evidence="2 16">Nucleus</location>
    </subcellularLocation>
</comment>